<dbReference type="Proteomes" id="UP000799766">
    <property type="component" value="Unassembled WGS sequence"/>
</dbReference>
<comment type="subcellular location">
    <subcellularLocation>
        <location evidence="1">Endoplasmic reticulum</location>
    </subcellularLocation>
</comment>
<evidence type="ECO:0000313" key="14">
    <source>
        <dbReference type="EMBL" id="KAF2460910.1"/>
    </source>
</evidence>
<evidence type="ECO:0000313" key="15">
    <source>
        <dbReference type="Proteomes" id="UP000799766"/>
    </source>
</evidence>
<organism evidence="14 15">
    <name type="scientific">Lineolata rhizophorae</name>
    <dbReference type="NCBI Taxonomy" id="578093"/>
    <lineage>
        <taxon>Eukaryota</taxon>
        <taxon>Fungi</taxon>
        <taxon>Dikarya</taxon>
        <taxon>Ascomycota</taxon>
        <taxon>Pezizomycotina</taxon>
        <taxon>Dothideomycetes</taxon>
        <taxon>Dothideomycetes incertae sedis</taxon>
        <taxon>Lineolatales</taxon>
        <taxon>Lineolataceae</taxon>
        <taxon>Lineolata</taxon>
    </lineage>
</organism>
<evidence type="ECO:0000256" key="4">
    <source>
        <dbReference type="ARBA" id="ARBA00022824"/>
    </source>
</evidence>
<gene>
    <name evidence="14" type="ORF">BDY21DRAFT_333791</name>
</gene>
<comment type="pathway">
    <text evidence="2">Lipid metabolism; sphingolipid metabolism.</text>
</comment>
<dbReference type="PANTHER" id="PTHR43550">
    <property type="entry name" value="3-KETODIHYDROSPHINGOSINE REDUCTASE"/>
    <property type="match status" value="1"/>
</dbReference>
<dbReference type="CDD" id="cd08939">
    <property type="entry name" value="KDSR-like_SDR_c"/>
    <property type="match status" value="1"/>
</dbReference>
<keyword evidence="12" id="KW-0472">Membrane</keyword>
<accession>A0A6A6PAD5</accession>
<evidence type="ECO:0000256" key="11">
    <source>
        <dbReference type="ARBA" id="ARBA00048930"/>
    </source>
</evidence>
<evidence type="ECO:0000256" key="5">
    <source>
        <dbReference type="ARBA" id="ARBA00022857"/>
    </source>
</evidence>
<keyword evidence="6" id="KW-0746">Sphingolipid metabolism</keyword>
<dbReference type="GO" id="GO:0030148">
    <property type="term" value="P:sphingolipid biosynthetic process"/>
    <property type="evidence" value="ECO:0007669"/>
    <property type="project" value="InterPro"/>
</dbReference>
<dbReference type="PANTHER" id="PTHR43550:SF3">
    <property type="entry name" value="3-KETODIHYDROSPHINGOSINE REDUCTASE"/>
    <property type="match status" value="1"/>
</dbReference>
<dbReference type="GO" id="GO:0006666">
    <property type="term" value="P:3-keto-sphinganine metabolic process"/>
    <property type="evidence" value="ECO:0007669"/>
    <property type="project" value="InterPro"/>
</dbReference>
<proteinExistence type="predicted"/>
<keyword evidence="12" id="KW-1133">Transmembrane helix</keyword>
<reference evidence="14" key="1">
    <citation type="journal article" date="2020" name="Stud. Mycol.">
        <title>101 Dothideomycetes genomes: a test case for predicting lifestyles and emergence of pathogens.</title>
        <authorList>
            <person name="Haridas S."/>
            <person name="Albert R."/>
            <person name="Binder M."/>
            <person name="Bloem J."/>
            <person name="Labutti K."/>
            <person name="Salamov A."/>
            <person name="Andreopoulos B."/>
            <person name="Baker S."/>
            <person name="Barry K."/>
            <person name="Bills G."/>
            <person name="Bluhm B."/>
            <person name="Cannon C."/>
            <person name="Castanera R."/>
            <person name="Culley D."/>
            <person name="Daum C."/>
            <person name="Ezra D."/>
            <person name="Gonzalez J."/>
            <person name="Henrissat B."/>
            <person name="Kuo A."/>
            <person name="Liang C."/>
            <person name="Lipzen A."/>
            <person name="Lutzoni F."/>
            <person name="Magnuson J."/>
            <person name="Mondo S."/>
            <person name="Nolan M."/>
            <person name="Ohm R."/>
            <person name="Pangilinan J."/>
            <person name="Park H.-J."/>
            <person name="Ramirez L."/>
            <person name="Alfaro M."/>
            <person name="Sun H."/>
            <person name="Tritt A."/>
            <person name="Yoshinaga Y."/>
            <person name="Zwiers L.-H."/>
            <person name="Turgeon B."/>
            <person name="Goodwin S."/>
            <person name="Spatafora J."/>
            <person name="Crous P."/>
            <person name="Grigoriev I."/>
        </authorList>
    </citation>
    <scope>NUCLEOTIDE SEQUENCE</scope>
    <source>
        <strain evidence="14">ATCC 16933</strain>
    </source>
</reference>
<dbReference type="Pfam" id="PF00106">
    <property type="entry name" value="adh_short"/>
    <property type="match status" value="1"/>
</dbReference>
<sequence length="376" mass="41081">MASGDWKETAFLAGAVLIFLTFDVTLVLFAMGWFKPKNHFPVDGRTVLVTGASQGMGRAAVKLLAQKGANVVIVSRNASKMEAVVEEMKRTAMKPQIQRFHYISADLAKNEESIRVVEEVTQWNNGEPPDIVWTIAGAAHPSLFIDVDAEVLREQMDTNYWTAAYLGHAILRSWLKPFSKLSESERKAAGNAPIPRQFIMTSSVAAFAGLAGYAPYAPTKAAMRCLADCLRSELNLYNGARRGTNSSVVATAPVADVKIRCVFPGCILSPGFENESRLKHPITKILEDADIQQTEEEAAKASIKELEGGAYFATTQIIGSAMRAGSLQGSPRNSLIVDTLFGWLANLLWLFIAPDMERKAWKYGKTHGVTKGEPGK</sequence>
<comment type="function">
    <text evidence="10">Catalyzes the reduction of 3'-oxosphinganine (3-ketodihydrosphingosine/KDS) to sphinganine (dihydrosphingosine/DHS), the second step of de novo sphingolipid biosynthesis.</text>
</comment>
<dbReference type="GO" id="GO:0005789">
    <property type="term" value="C:endoplasmic reticulum membrane"/>
    <property type="evidence" value="ECO:0007669"/>
    <property type="project" value="TreeGrafter"/>
</dbReference>
<comment type="pathway">
    <text evidence="3">Sphingolipid metabolism.</text>
</comment>
<evidence type="ECO:0000256" key="1">
    <source>
        <dbReference type="ARBA" id="ARBA00004240"/>
    </source>
</evidence>
<dbReference type="EC" id="1.1.1.102" evidence="9"/>
<dbReference type="AlphaFoldDB" id="A0A6A6PAD5"/>
<dbReference type="OrthoDB" id="10267115at2759"/>
<feature type="domain" description="Ketoreductase" evidence="13">
    <location>
        <begin position="45"/>
        <end position="257"/>
    </location>
</feature>
<evidence type="ECO:0000256" key="9">
    <source>
        <dbReference type="ARBA" id="ARBA00026112"/>
    </source>
</evidence>
<keyword evidence="4" id="KW-0256">Endoplasmic reticulum</keyword>
<evidence type="ECO:0000256" key="12">
    <source>
        <dbReference type="SAM" id="Phobius"/>
    </source>
</evidence>
<keyword evidence="8" id="KW-0443">Lipid metabolism</keyword>
<comment type="catalytic activity">
    <reaction evidence="11">
        <text>sphinganine + NADP(+) = 3-oxosphinganine + NADPH + H(+)</text>
        <dbReference type="Rhea" id="RHEA:22640"/>
        <dbReference type="ChEBI" id="CHEBI:15378"/>
        <dbReference type="ChEBI" id="CHEBI:57783"/>
        <dbReference type="ChEBI" id="CHEBI:57817"/>
        <dbReference type="ChEBI" id="CHEBI:58299"/>
        <dbReference type="ChEBI" id="CHEBI:58349"/>
        <dbReference type="EC" id="1.1.1.102"/>
    </reaction>
    <physiologicalReaction direction="right-to-left" evidence="11">
        <dbReference type="Rhea" id="RHEA:22642"/>
    </physiologicalReaction>
</comment>
<feature type="transmembrane region" description="Helical" evidence="12">
    <location>
        <begin position="12"/>
        <end position="34"/>
    </location>
</feature>
<dbReference type="SUPFAM" id="SSF51735">
    <property type="entry name" value="NAD(P)-binding Rossmann-fold domains"/>
    <property type="match status" value="1"/>
</dbReference>
<dbReference type="GO" id="GO:0047560">
    <property type="term" value="F:3-dehydrosphinganine reductase activity"/>
    <property type="evidence" value="ECO:0007669"/>
    <property type="project" value="UniProtKB-EC"/>
</dbReference>
<keyword evidence="15" id="KW-1185">Reference proteome</keyword>
<keyword evidence="12" id="KW-0812">Transmembrane</keyword>
<evidence type="ECO:0000256" key="3">
    <source>
        <dbReference type="ARBA" id="ARBA00004991"/>
    </source>
</evidence>
<keyword evidence="5" id="KW-0521">NADP</keyword>
<evidence type="ECO:0000256" key="7">
    <source>
        <dbReference type="ARBA" id="ARBA00023002"/>
    </source>
</evidence>
<evidence type="ECO:0000256" key="6">
    <source>
        <dbReference type="ARBA" id="ARBA00022919"/>
    </source>
</evidence>
<evidence type="ECO:0000259" key="13">
    <source>
        <dbReference type="SMART" id="SM00822"/>
    </source>
</evidence>
<name>A0A6A6PAD5_9PEZI</name>
<dbReference type="PRINTS" id="PR00081">
    <property type="entry name" value="GDHRDH"/>
</dbReference>
<dbReference type="InterPro" id="IPR057326">
    <property type="entry name" value="KR_dom"/>
</dbReference>
<dbReference type="InterPro" id="IPR045022">
    <property type="entry name" value="KDSR-like"/>
</dbReference>
<dbReference type="Gene3D" id="3.40.50.720">
    <property type="entry name" value="NAD(P)-binding Rossmann-like Domain"/>
    <property type="match status" value="1"/>
</dbReference>
<dbReference type="InterPro" id="IPR002347">
    <property type="entry name" value="SDR_fam"/>
</dbReference>
<dbReference type="SMART" id="SM00822">
    <property type="entry name" value="PKS_KR"/>
    <property type="match status" value="1"/>
</dbReference>
<evidence type="ECO:0000256" key="2">
    <source>
        <dbReference type="ARBA" id="ARBA00004760"/>
    </source>
</evidence>
<protein>
    <recommendedName>
        <fullName evidence="9">3-dehydrosphinganine reductase</fullName>
        <ecNumber evidence="9">1.1.1.102</ecNumber>
    </recommendedName>
</protein>
<dbReference type="InterPro" id="IPR036291">
    <property type="entry name" value="NAD(P)-bd_dom_sf"/>
</dbReference>
<evidence type="ECO:0000256" key="10">
    <source>
        <dbReference type="ARBA" id="ARBA00044737"/>
    </source>
</evidence>
<keyword evidence="7" id="KW-0560">Oxidoreductase</keyword>
<dbReference type="EMBL" id="MU001672">
    <property type="protein sequence ID" value="KAF2460910.1"/>
    <property type="molecule type" value="Genomic_DNA"/>
</dbReference>
<evidence type="ECO:0000256" key="8">
    <source>
        <dbReference type="ARBA" id="ARBA00023098"/>
    </source>
</evidence>